<gene>
    <name evidence="1" type="ORF">H5410_002968</name>
</gene>
<keyword evidence="2" id="KW-1185">Reference proteome</keyword>
<dbReference type="OrthoDB" id="1309998at2759"/>
<dbReference type="AlphaFoldDB" id="A0A9J6B3Q2"/>
<comment type="caution">
    <text evidence="1">The sequence shown here is derived from an EMBL/GenBank/DDBJ whole genome shotgun (WGS) entry which is preliminary data.</text>
</comment>
<evidence type="ECO:0000313" key="1">
    <source>
        <dbReference type="EMBL" id="KAG5631251.1"/>
    </source>
</evidence>
<reference evidence="1 2" key="1">
    <citation type="submission" date="2020-09" db="EMBL/GenBank/DDBJ databases">
        <title>De no assembly of potato wild relative species, Solanum commersonii.</title>
        <authorList>
            <person name="Cho K."/>
        </authorList>
    </citation>
    <scope>NUCLEOTIDE SEQUENCE [LARGE SCALE GENOMIC DNA]</scope>
    <source>
        <strain evidence="1">LZ3.2</strain>
        <tissue evidence="1">Leaf</tissue>
    </source>
</reference>
<proteinExistence type="predicted"/>
<protein>
    <submittedName>
        <fullName evidence="1">Uncharacterized protein</fullName>
    </submittedName>
</protein>
<evidence type="ECO:0000313" key="2">
    <source>
        <dbReference type="Proteomes" id="UP000824120"/>
    </source>
</evidence>
<dbReference type="EMBL" id="JACXVP010000001">
    <property type="protein sequence ID" value="KAG5631251.1"/>
    <property type="molecule type" value="Genomic_DNA"/>
</dbReference>
<accession>A0A9J6B3Q2</accession>
<name>A0A9J6B3Q2_SOLCO</name>
<organism evidence="1 2">
    <name type="scientific">Solanum commersonii</name>
    <name type="common">Commerson's wild potato</name>
    <name type="synonym">Commerson's nightshade</name>
    <dbReference type="NCBI Taxonomy" id="4109"/>
    <lineage>
        <taxon>Eukaryota</taxon>
        <taxon>Viridiplantae</taxon>
        <taxon>Streptophyta</taxon>
        <taxon>Embryophyta</taxon>
        <taxon>Tracheophyta</taxon>
        <taxon>Spermatophyta</taxon>
        <taxon>Magnoliopsida</taxon>
        <taxon>eudicotyledons</taxon>
        <taxon>Gunneridae</taxon>
        <taxon>Pentapetalae</taxon>
        <taxon>asterids</taxon>
        <taxon>lamiids</taxon>
        <taxon>Solanales</taxon>
        <taxon>Solanaceae</taxon>
        <taxon>Solanoideae</taxon>
        <taxon>Solaneae</taxon>
        <taxon>Solanum</taxon>
    </lineage>
</organism>
<sequence length="121" mass="14464">MVEWKMGSLTWKYMLEARDLIDQYIWWEPKCGHSNIWYDNSSQLGALNYILHIDTARHVQLEEVKHCFLNEEWNYDLLQTSFGEDVSRHIIQLLRSSEDEDQWDKPWWKLEAAGKFTVGSA</sequence>
<dbReference type="Proteomes" id="UP000824120">
    <property type="component" value="Chromosome 1"/>
</dbReference>